<comment type="similarity">
    <text evidence="1">Belongs to the IucA/IucC family.</text>
</comment>
<evidence type="ECO:0000259" key="3">
    <source>
        <dbReference type="Pfam" id="PF06276"/>
    </source>
</evidence>
<keyword evidence="5" id="KW-1185">Reference proteome</keyword>
<organism evidence="4 5">
    <name type="scientific">Halomonas kalidii</name>
    <dbReference type="NCBI Taxonomy" id="3043293"/>
    <lineage>
        <taxon>Bacteria</taxon>
        <taxon>Pseudomonadati</taxon>
        <taxon>Pseudomonadota</taxon>
        <taxon>Gammaproteobacteria</taxon>
        <taxon>Oceanospirillales</taxon>
        <taxon>Halomonadaceae</taxon>
        <taxon>Halomonas</taxon>
    </lineage>
</organism>
<gene>
    <name evidence="4" type="ORF">QLQ84_22745</name>
</gene>
<evidence type="ECO:0000313" key="5">
    <source>
        <dbReference type="Proteomes" id="UP001244242"/>
    </source>
</evidence>
<reference evidence="4 5" key="1">
    <citation type="submission" date="2023-04" db="EMBL/GenBank/DDBJ databases">
        <title>Halomonas strains isolated from rhizosphere soil.</title>
        <authorList>
            <person name="Xu L."/>
            <person name="Sun J.-Q."/>
        </authorList>
    </citation>
    <scope>NUCLEOTIDE SEQUENCE [LARGE SCALE GENOMIC DNA]</scope>
    <source>
        <strain evidence="4 5">LN1S58</strain>
    </source>
</reference>
<dbReference type="Pfam" id="PF06276">
    <property type="entry name" value="FhuF"/>
    <property type="match status" value="1"/>
</dbReference>
<proteinExistence type="inferred from homology"/>
<name>A0ABT6VRI9_9GAMM</name>
<dbReference type="InterPro" id="IPR037455">
    <property type="entry name" value="LucA/IucC-like"/>
</dbReference>
<dbReference type="PANTHER" id="PTHR34384">
    <property type="entry name" value="L-2,3-DIAMINOPROPANOATE--CITRATE LIGASE"/>
    <property type="match status" value="1"/>
</dbReference>
<dbReference type="InterPro" id="IPR007310">
    <property type="entry name" value="Aerobactin_biosyn_IucA/IucC_N"/>
</dbReference>
<accession>A0ABT6VRI9</accession>
<comment type="caution">
    <text evidence="4">The sequence shown here is derived from an EMBL/GenBank/DDBJ whole genome shotgun (WGS) entry which is preliminary data.</text>
</comment>
<dbReference type="InterPro" id="IPR022770">
    <property type="entry name" value="IucA/IucC-like_C"/>
</dbReference>
<feature type="domain" description="Aerobactin siderophore biosynthesis IucA/IucC N-terminal" evidence="2">
    <location>
        <begin position="157"/>
        <end position="385"/>
    </location>
</feature>
<dbReference type="Proteomes" id="UP001244242">
    <property type="component" value="Unassembled WGS sequence"/>
</dbReference>
<feature type="domain" description="Aerobactin siderophore biosynthesis IucA/IucC-like C-terminal" evidence="3">
    <location>
        <begin position="412"/>
        <end position="571"/>
    </location>
</feature>
<evidence type="ECO:0000256" key="1">
    <source>
        <dbReference type="ARBA" id="ARBA00007832"/>
    </source>
</evidence>
<protein>
    <submittedName>
        <fullName evidence="4">IucA/IucC family protein</fullName>
    </submittedName>
</protein>
<dbReference type="PANTHER" id="PTHR34384:SF5">
    <property type="entry name" value="L-2,3-DIAMINOPROPANOATE--CITRATE LIGASE"/>
    <property type="match status" value="1"/>
</dbReference>
<evidence type="ECO:0000259" key="2">
    <source>
        <dbReference type="Pfam" id="PF04183"/>
    </source>
</evidence>
<dbReference type="EMBL" id="JASCQO010000056">
    <property type="protein sequence ID" value="MDI5936616.1"/>
    <property type="molecule type" value="Genomic_DNA"/>
</dbReference>
<dbReference type="Pfam" id="PF04183">
    <property type="entry name" value="IucA_IucC"/>
    <property type="match status" value="1"/>
</dbReference>
<sequence>MLPTPHATCPSYASHLLAKEATLRALLNSYLRETGCHDPRHAAPGLASSLLDAGEPIRVPLPQGELIGTLRYFSLSGQHRFGSAFYLRDERGRVVPLDMQDIIQRLLEALSTPGADNTHELRLWDMRDKIHNSFTRMASHLDDFRRRHAGETPSAPDFIGAEQSLYLGHPFHPFPKCSQGVERRVFDDFSPERGARFRLHYLAVRRDLLVEAWLEAPDTGLADEVLEAARERLGKRHVDYAVLPMHPWQADYLLPQPDVRPLLDAGLLVDLGILGPLAHATSSVRSVWVPETGHGYKLPLQVRITNLIRENTLEQSRRTLDAARVIHHLHDDLESDAFRVVMETGYRTLDGDHPALAAHRVPAFTVICRPMPAEAREACVVASLLEPYPGEDEPKLIAAIRQGAGCEPDLHRWFAAYLEVAMVPILEVLARTGVSFEAHLQNTQLRLEGGWPRTLFVRDLEGVSLDRERVTGAAWWPGLGIAADSPLLYPAEVAWQRTQYYFFVNHLGGVVHALASHLGVDEGEFWRLAGERLARLREAPDPRLAGYAEELLQADHWPAKANFLSCFRQRGDTPLFIDVINPIKRAR</sequence>
<evidence type="ECO:0000313" key="4">
    <source>
        <dbReference type="EMBL" id="MDI5936616.1"/>
    </source>
</evidence>
<dbReference type="RefSeq" id="WP_282724050.1">
    <property type="nucleotide sequence ID" value="NZ_JASCQO010000056.1"/>
</dbReference>
<dbReference type="Gene3D" id="1.10.510.40">
    <property type="match status" value="1"/>
</dbReference>